<name>M2R3F6_CERS8</name>
<dbReference type="AlphaFoldDB" id="M2R3F6"/>
<evidence type="ECO:0000259" key="2">
    <source>
        <dbReference type="Pfam" id="PF20152"/>
    </source>
</evidence>
<keyword evidence="4" id="KW-1185">Reference proteome</keyword>
<feature type="transmembrane region" description="Helical" evidence="1">
    <location>
        <begin position="204"/>
        <end position="225"/>
    </location>
</feature>
<dbReference type="Proteomes" id="UP000016930">
    <property type="component" value="Unassembled WGS sequence"/>
</dbReference>
<protein>
    <recommendedName>
        <fullName evidence="2">DUF6534 domain-containing protein</fullName>
    </recommendedName>
</protein>
<dbReference type="InterPro" id="IPR045339">
    <property type="entry name" value="DUF6534"/>
</dbReference>
<keyword evidence="1" id="KW-0812">Transmembrane</keyword>
<dbReference type="HOGENOM" id="CLU_046025_5_4_1"/>
<proteinExistence type="predicted"/>
<dbReference type="EMBL" id="KB445809">
    <property type="protein sequence ID" value="EMD32777.1"/>
    <property type="molecule type" value="Genomic_DNA"/>
</dbReference>
<feature type="transmembrane region" description="Helical" evidence="1">
    <location>
        <begin position="20"/>
        <end position="43"/>
    </location>
</feature>
<evidence type="ECO:0000313" key="3">
    <source>
        <dbReference type="EMBL" id="EMD32777.1"/>
    </source>
</evidence>
<keyword evidence="1" id="KW-0472">Membrane</keyword>
<dbReference type="PANTHER" id="PTHR40465">
    <property type="entry name" value="CHROMOSOME 1, WHOLE GENOME SHOTGUN SEQUENCE"/>
    <property type="match status" value="1"/>
</dbReference>
<feature type="transmembrane region" description="Helical" evidence="1">
    <location>
        <begin position="55"/>
        <end position="77"/>
    </location>
</feature>
<sequence>MSSPITPEIIHSLVEPHAGALLLSMAFSSILFGVTLLQTYTYYDRYSDDPKYLKCFVFLLFILDLVHMVSVIDSLWFDLVPNYGNTAVFTTVPIGLALETGTTVSIGALVQCFFALRVWLLSRRNPVLPILIVILSMAYFSVGILVSPHIALAGSGSGCNHHGLIGVLSRQVAFWDDEVRELPTMDGRDETSDQHRTDKIIDVLIIYTVNSGLLTTVAAICTLVLDRVLKNTLWDVIPYFLISKCYVNSVLATLNARAKLRNMPAGMASISGPLEIDQIRDGSATMVVQRGDCFITSDIRFAHNTTSATDSKVLESVFTPDV</sequence>
<dbReference type="OrthoDB" id="2681808at2759"/>
<organism evidence="3 4">
    <name type="scientific">Ceriporiopsis subvermispora (strain B)</name>
    <name type="common">White-rot fungus</name>
    <name type="synonym">Gelatoporia subvermispora</name>
    <dbReference type="NCBI Taxonomy" id="914234"/>
    <lineage>
        <taxon>Eukaryota</taxon>
        <taxon>Fungi</taxon>
        <taxon>Dikarya</taxon>
        <taxon>Basidiomycota</taxon>
        <taxon>Agaricomycotina</taxon>
        <taxon>Agaricomycetes</taxon>
        <taxon>Polyporales</taxon>
        <taxon>Gelatoporiaceae</taxon>
        <taxon>Gelatoporia</taxon>
    </lineage>
</organism>
<feature type="transmembrane region" description="Helical" evidence="1">
    <location>
        <begin position="127"/>
        <end position="146"/>
    </location>
</feature>
<feature type="transmembrane region" description="Helical" evidence="1">
    <location>
        <begin position="97"/>
        <end position="120"/>
    </location>
</feature>
<reference evidence="3 4" key="1">
    <citation type="journal article" date="2012" name="Proc. Natl. Acad. Sci. U.S.A.">
        <title>Comparative genomics of Ceriporiopsis subvermispora and Phanerochaete chrysosporium provide insight into selective ligninolysis.</title>
        <authorList>
            <person name="Fernandez-Fueyo E."/>
            <person name="Ruiz-Duenas F.J."/>
            <person name="Ferreira P."/>
            <person name="Floudas D."/>
            <person name="Hibbett D.S."/>
            <person name="Canessa P."/>
            <person name="Larrondo L.F."/>
            <person name="James T.Y."/>
            <person name="Seelenfreund D."/>
            <person name="Lobos S."/>
            <person name="Polanco R."/>
            <person name="Tello M."/>
            <person name="Honda Y."/>
            <person name="Watanabe T."/>
            <person name="Watanabe T."/>
            <person name="Ryu J.S."/>
            <person name="Kubicek C.P."/>
            <person name="Schmoll M."/>
            <person name="Gaskell J."/>
            <person name="Hammel K.E."/>
            <person name="St John F.J."/>
            <person name="Vanden Wymelenberg A."/>
            <person name="Sabat G."/>
            <person name="Splinter BonDurant S."/>
            <person name="Syed K."/>
            <person name="Yadav J.S."/>
            <person name="Doddapaneni H."/>
            <person name="Subramanian V."/>
            <person name="Lavin J.L."/>
            <person name="Oguiza J.A."/>
            <person name="Perez G."/>
            <person name="Pisabarro A.G."/>
            <person name="Ramirez L."/>
            <person name="Santoyo F."/>
            <person name="Master E."/>
            <person name="Coutinho P.M."/>
            <person name="Henrissat B."/>
            <person name="Lombard V."/>
            <person name="Magnuson J.K."/>
            <person name="Kuees U."/>
            <person name="Hori C."/>
            <person name="Igarashi K."/>
            <person name="Samejima M."/>
            <person name="Held B.W."/>
            <person name="Barry K.W."/>
            <person name="LaButti K.M."/>
            <person name="Lapidus A."/>
            <person name="Lindquist E.A."/>
            <person name="Lucas S.M."/>
            <person name="Riley R."/>
            <person name="Salamov A.A."/>
            <person name="Hoffmeister D."/>
            <person name="Schwenk D."/>
            <person name="Hadar Y."/>
            <person name="Yarden O."/>
            <person name="de Vries R.P."/>
            <person name="Wiebenga A."/>
            <person name="Stenlid J."/>
            <person name="Eastwood D."/>
            <person name="Grigoriev I.V."/>
            <person name="Berka R.M."/>
            <person name="Blanchette R.A."/>
            <person name="Kersten P."/>
            <person name="Martinez A.T."/>
            <person name="Vicuna R."/>
            <person name="Cullen D."/>
        </authorList>
    </citation>
    <scope>NUCLEOTIDE SEQUENCE [LARGE SCALE GENOMIC DNA]</scope>
    <source>
        <strain evidence="3 4">B</strain>
    </source>
</reference>
<dbReference type="PANTHER" id="PTHR40465:SF1">
    <property type="entry name" value="DUF6534 DOMAIN-CONTAINING PROTEIN"/>
    <property type="match status" value="1"/>
</dbReference>
<gene>
    <name evidence="3" type="ORF">CERSUDRAFT_99154</name>
</gene>
<feature type="domain" description="DUF6534" evidence="2">
    <location>
        <begin position="196"/>
        <end position="258"/>
    </location>
</feature>
<keyword evidence="1" id="KW-1133">Transmembrane helix</keyword>
<evidence type="ECO:0000256" key="1">
    <source>
        <dbReference type="SAM" id="Phobius"/>
    </source>
</evidence>
<evidence type="ECO:0000313" key="4">
    <source>
        <dbReference type="Proteomes" id="UP000016930"/>
    </source>
</evidence>
<accession>M2R3F6</accession>
<dbReference type="STRING" id="914234.M2R3F6"/>
<dbReference type="Pfam" id="PF20152">
    <property type="entry name" value="DUF6534"/>
    <property type="match status" value="1"/>
</dbReference>